<comment type="cofactor">
    <cofactor evidence="1">
        <name>Zn(2+)</name>
        <dbReference type="ChEBI" id="CHEBI:29105"/>
    </cofactor>
</comment>
<keyword evidence="11 12" id="KW-0472">Membrane</keyword>
<dbReference type="EMBL" id="SRSF01000002">
    <property type="protein sequence ID" value="THH40451.1"/>
    <property type="molecule type" value="Genomic_DNA"/>
</dbReference>
<keyword evidence="5 12" id="KW-0812">Transmembrane</keyword>
<evidence type="ECO:0000256" key="5">
    <source>
        <dbReference type="ARBA" id="ARBA00022692"/>
    </source>
</evidence>
<dbReference type="GO" id="GO:0006508">
    <property type="term" value="P:proteolysis"/>
    <property type="evidence" value="ECO:0007669"/>
    <property type="project" value="UniProtKB-KW"/>
</dbReference>
<keyword evidence="8" id="KW-0862">Zinc</keyword>
<sequence length="380" mass="42611">MFRTWRIGRIFGVPTELHWSFLLVPAAILVYAYQPGIGLRWTQVQWWTGITVLLFLFVLIHELGHALTARARGVRAEKIILFPLGGGALIPDEPERTFDQVLIYFAGPLANILLALLTLPVLLWQPNGIYLLRFYLNPFGNLVVVPTLTEQLLGITLAVNAILALGNLLPAYPLDGGRILRALLKKPLGERVATVITTLLGITIGAGLVGLSFSIEDPLLGLSALFIVSFSAIELNRGWQRRRLSRATLADVLRTPLRERIYATDRVYRARAVFAGTDAKVLPVYDNWNQLSGFVEREVLLREADREHPVEYYYEAEFITATEEDNLLDLTERIVDADVYGAAVYAGGQVVGFVLTEDVILHLDQSRRRFYKRFTSRAAP</sequence>
<feature type="transmembrane region" description="Helical" evidence="12">
    <location>
        <begin position="192"/>
        <end position="213"/>
    </location>
</feature>
<dbReference type="GO" id="GO:0046872">
    <property type="term" value="F:metal ion binding"/>
    <property type="evidence" value="ECO:0007669"/>
    <property type="project" value="UniProtKB-KW"/>
</dbReference>
<proteinExistence type="inferred from homology"/>
<evidence type="ECO:0000256" key="8">
    <source>
        <dbReference type="ARBA" id="ARBA00022833"/>
    </source>
</evidence>
<dbReference type="RefSeq" id="WP_136457726.1">
    <property type="nucleotide sequence ID" value="NZ_SRSF01000002.1"/>
</dbReference>
<dbReference type="SUPFAM" id="SSF55486">
    <property type="entry name" value="Metalloproteases ('zincins'), catalytic domain"/>
    <property type="match status" value="1"/>
</dbReference>
<keyword evidence="15" id="KW-1185">Reference proteome</keyword>
<evidence type="ECO:0000256" key="7">
    <source>
        <dbReference type="ARBA" id="ARBA00022801"/>
    </source>
</evidence>
<feature type="transmembrane region" description="Helical" evidence="12">
    <location>
        <begin position="12"/>
        <end position="34"/>
    </location>
</feature>
<dbReference type="OrthoDB" id="9800627at2"/>
<comment type="subcellular location">
    <subcellularLocation>
        <location evidence="2">Membrane</location>
        <topology evidence="2">Multi-pass membrane protein</topology>
    </subcellularLocation>
</comment>
<dbReference type="PANTHER" id="PTHR39188:SF3">
    <property type="entry name" value="STAGE IV SPORULATION PROTEIN FB"/>
    <property type="match status" value="1"/>
</dbReference>
<feature type="transmembrane region" description="Helical" evidence="12">
    <location>
        <begin position="46"/>
        <end position="68"/>
    </location>
</feature>
<reference evidence="14 15" key="1">
    <citation type="submission" date="2019-04" db="EMBL/GenBank/DDBJ databases">
        <title>Lewinella litorea sp. nov., isolated from a marine sand.</title>
        <authorList>
            <person name="Yoon J.-H."/>
        </authorList>
    </citation>
    <scope>NUCLEOTIDE SEQUENCE [LARGE SCALE GENOMIC DNA]</scope>
    <source>
        <strain evidence="14 15">HSMS-39</strain>
    </source>
</reference>
<keyword evidence="4" id="KW-0645">Protease</keyword>
<organism evidence="14 15">
    <name type="scientific">Neolewinella litorea</name>
    <dbReference type="NCBI Taxonomy" id="2562452"/>
    <lineage>
        <taxon>Bacteria</taxon>
        <taxon>Pseudomonadati</taxon>
        <taxon>Bacteroidota</taxon>
        <taxon>Saprospiria</taxon>
        <taxon>Saprospirales</taxon>
        <taxon>Lewinellaceae</taxon>
        <taxon>Neolewinella</taxon>
    </lineage>
</organism>
<keyword evidence="6" id="KW-0479">Metal-binding</keyword>
<dbReference type="Pfam" id="PF02163">
    <property type="entry name" value="Peptidase_M50"/>
    <property type="match status" value="1"/>
</dbReference>
<evidence type="ECO:0000256" key="11">
    <source>
        <dbReference type="ARBA" id="ARBA00023136"/>
    </source>
</evidence>
<dbReference type="Proteomes" id="UP000308528">
    <property type="component" value="Unassembled WGS sequence"/>
</dbReference>
<evidence type="ECO:0000256" key="3">
    <source>
        <dbReference type="ARBA" id="ARBA00007931"/>
    </source>
</evidence>
<feature type="domain" description="Peptidase M50" evidence="13">
    <location>
        <begin position="51"/>
        <end position="198"/>
    </location>
</feature>
<evidence type="ECO:0000256" key="10">
    <source>
        <dbReference type="ARBA" id="ARBA00023049"/>
    </source>
</evidence>
<evidence type="ECO:0000256" key="9">
    <source>
        <dbReference type="ARBA" id="ARBA00022989"/>
    </source>
</evidence>
<dbReference type="InterPro" id="IPR008915">
    <property type="entry name" value="Peptidase_M50"/>
</dbReference>
<evidence type="ECO:0000256" key="1">
    <source>
        <dbReference type="ARBA" id="ARBA00001947"/>
    </source>
</evidence>
<keyword evidence="9 12" id="KW-1133">Transmembrane helix</keyword>
<name>A0A4S4NPX2_9BACT</name>
<evidence type="ECO:0000256" key="6">
    <source>
        <dbReference type="ARBA" id="ARBA00022723"/>
    </source>
</evidence>
<protein>
    <recommendedName>
        <fullName evidence="13">Peptidase M50 domain-containing protein</fullName>
    </recommendedName>
</protein>
<feature type="transmembrane region" description="Helical" evidence="12">
    <location>
        <begin position="152"/>
        <end position="172"/>
    </location>
</feature>
<evidence type="ECO:0000256" key="2">
    <source>
        <dbReference type="ARBA" id="ARBA00004141"/>
    </source>
</evidence>
<dbReference type="Gene3D" id="3.10.580.10">
    <property type="entry name" value="CBS-domain"/>
    <property type="match status" value="1"/>
</dbReference>
<dbReference type="AlphaFoldDB" id="A0A4S4NPX2"/>
<comment type="caution">
    <text evidence="14">The sequence shown here is derived from an EMBL/GenBank/DDBJ whole genome shotgun (WGS) entry which is preliminary data.</text>
</comment>
<dbReference type="InterPro" id="IPR046342">
    <property type="entry name" value="CBS_dom_sf"/>
</dbReference>
<accession>A0A4S4NPX2</accession>
<keyword evidence="7" id="KW-0378">Hydrolase</keyword>
<dbReference type="PANTHER" id="PTHR39188">
    <property type="entry name" value="MEMBRANE-ASSOCIATED ZINC METALLOPROTEASE M50B"/>
    <property type="match status" value="1"/>
</dbReference>
<feature type="transmembrane region" description="Helical" evidence="12">
    <location>
        <begin position="219"/>
        <end position="236"/>
    </location>
</feature>
<evidence type="ECO:0000256" key="12">
    <source>
        <dbReference type="SAM" id="Phobius"/>
    </source>
</evidence>
<feature type="transmembrane region" description="Helical" evidence="12">
    <location>
        <begin position="101"/>
        <end position="124"/>
    </location>
</feature>
<comment type="similarity">
    <text evidence="3">Belongs to the peptidase M50B family.</text>
</comment>
<gene>
    <name evidence="14" type="ORF">E4021_06860</name>
</gene>
<evidence type="ECO:0000313" key="14">
    <source>
        <dbReference type="EMBL" id="THH40451.1"/>
    </source>
</evidence>
<evidence type="ECO:0000259" key="13">
    <source>
        <dbReference type="Pfam" id="PF02163"/>
    </source>
</evidence>
<dbReference type="GO" id="GO:0016020">
    <property type="term" value="C:membrane"/>
    <property type="evidence" value="ECO:0007669"/>
    <property type="project" value="UniProtKB-SubCell"/>
</dbReference>
<evidence type="ECO:0000256" key="4">
    <source>
        <dbReference type="ARBA" id="ARBA00022670"/>
    </source>
</evidence>
<dbReference type="GO" id="GO:0008237">
    <property type="term" value="F:metallopeptidase activity"/>
    <property type="evidence" value="ECO:0007669"/>
    <property type="project" value="UniProtKB-KW"/>
</dbReference>
<dbReference type="SUPFAM" id="SSF54631">
    <property type="entry name" value="CBS-domain pair"/>
    <property type="match status" value="1"/>
</dbReference>
<keyword evidence="10" id="KW-0482">Metalloprotease</keyword>
<evidence type="ECO:0000313" key="15">
    <source>
        <dbReference type="Proteomes" id="UP000308528"/>
    </source>
</evidence>